<dbReference type="AlphaFoldDB" id="A0AA86R4J9"/>
<dbReference type="InterPro" id="IPR011701">
    <property type="entry name" value="MFS"/>
</dbReference>
<feature type="transmembrane region" description="Helical" evidence="4">
    <location>
        <begin position="325"/>
        <end position="345"/>
    </location>
</feature>
<dbReference type="EMBL" id="CAXDID020000202">
    <property type="protein sequence ID" value="CAL6054343.1"/>
    <property type="molecule type" value="Genomic_DNA"/>
</dbReference>
<evidence type="ECO:0000256" key="5">
    <source>
        <dbReference type="SAM" id="SignalP"/>
    </source>
</evidence>
<feature type="transmembrane region" description="Helical" evidence="4">
    <location>
        <begin position="423"/>
        <end position="444"/>
    </location>
</feature>
<feature type="transmembrane region" description="Helical" evidence="4">
    <location>
        <begin position="260"/>
        <end position="278"/>
    </location>
</feature>
<dbReference type="EMBL" id="CAXDID020000097">
    <property type="protein sequence ID" value="CAL6025041.1"/>
    <property type="molecule type" value="Genomic_DNA"/>
</dbReference>
<keyword evidence="4" id="KW-0812">Transmembrane</keyword>
<evidence type="ECO:0000256" key="1">
    <source>
        <dbReference type="ARBA" id="ARBA00004651"/>
    </source>
</evidence>
<evidence type="ECO:0000256" key="2">
    <source>
        <dbReference type="ARBA" id="ARBA00022448"/>
    </source>
</evidence>
<evidence type="ECO:0000313" key="8">
    <source>
        <dbReference type="EMBL" id="CAI9966936.1"/>
    </source>
</evidence>
<feature type="transmembrane region" description="Helical" evidence="4">
    <location>
        <begin position="290"/>
        <end position="313"/>
    </location>
</feature>
<dbReference type="GO" id="GO:0005886">
    <property type="term" value="C:plasma membrane"/>
    <property type="evidence" value="ECO:0007669"/>
    <property type="project" value="UniProtKB-SubCell"/>
</dbReference>
<reference evidence="9 11" key="2">
    <citation type="submission" date="2024-07" db="EMBL/GenBank/DDBJ databases">
        <authorList>
            <person name="Akdeniz Z."/>
        </authorList>
    </citation>
    <scope>NUCLEOTIDE SEQUENCE [LARGE SCALE GENOMIC DNA]</scope>
</reference>
<feature type="domain" description="Major facilitator superfamily (MFS) profile" evidence="6">
    <location>
        <begin position="1"/>
        <end position="447"/>
    </location>
</feature>
<dbReference type="GO" id="GO:0022857">
    <property type="term" value="F:transmembrane transporter activity"/>
    <property type="evidence" value="ECO:0007669"/>
    <property type="project" value="InterPro"/>
</dbReference>
<keyword evidence="11" id="KW-1185">Reference proteome</keyword>
<dbReference type="PANTHER" id="PTHR43271">
    <property type="entry name" value="BLL2771 PROTEIN"/>
    <property type="match status" value="1"/>
</dbReference>
<comment type="subcellular location">
    <subcellularLocation>
        <location evidence="1">Cell membrane</location>
        <topology evidence="1">Multi-pass membrane protein</topology>
    </subcellularLocation>
</comment>
<dbReference type="Pfam" id="PF07690">
    <property type="entry name" value="MFS_1"/>
    <property type="match status" value="1"/>
</dbReference>
<feature type="transmembrane region" description="Helical" evidence="4">
    <location>
        <begin position="37"/>
        <end position="58"/>
    </location>
</feature>
<proteinExistence type="predicted"/>
<dbReference type="Gene3D" id="1.20.1250.20">
    <property type="entry name" value="MFS general substrate transporter like domains"/>
    <property type="match status" value="2"/>
</dbReference>
<gene>
    <name evidence="9" type="ORF">HINF_LOCUS29908</name>
    <name evidence="10" type="ORF">HINF_LOCUS46017</name>
    <name evidence="8" type="ORF">HINF_LOCUS54581</name>
    <name evidence="7" type="ORF">HINF_LOCUS8217</name>
</gene>
<evidence type="ECO:0000313" key="7">
    <source>
        <dbReference type="EMBL" id="CAI9920572.1"/>
    </source>
</evidence>
<reference evidence="8" key="1">
    <citation type="submission" date="2023-06" db="EMBL/GenBank/DDBJ databases">
        <authorList>
            <person name="Kurt Z."/>
        </authorList>
    </citation>
    <scope>NUCLEOTIDE SEQUENCE</scope>
</reference>
<keyword evidence="3" id="KW-1003">Cell membrane</keyword>
<feature type="transmembrane region" description="Helical" evidence="4">
    <location>
        <begin position="217"/>
        <end position="239"/>
    </location>
</feature>
<evidence type="ECO:0000313" key="10">
    <source>
        <dbReference type="EMBL" id="CAL6054343.1"/>
    </source>
</evidence>
<dbReference type="EMBL" id="CATOUU010001010">
    <property type="protein sequence ID" value="CAI9966936.1"/>
    <property type="molecule type" value="Genomic_DNA"/>
</dbReference>
<evidence type="ECO:0000313" key="11">
    <source>
        <dbReference type="Proteomes" id="UP001642409"/>
    </source>
</evidence>
<feature type="transmembrane region" description="Helical" evidence="4">
    <location>
        <begin position="70"/>
        <end position="94"/>
    </location>
</feature>
<keyword evidence="4" id="KW-1133">Transmembrane helix</keyword>
<dbReference type="SUPFAM" id="SSF103473">
    <property type="entry name" value="MFS general substrate transporter"/>
    <property type="match status" value="1"/>
</dbReference>
<keyword evidence="5" id="KW-0732">Signal</keyword>
<keyword evidence="4" id="KW-0472">Membrane</keyword>
<dbReference type="InterPro" id="IPR036259">
    <property type="entry name" value="MFS_trans_sf"/>
</dbReference>
<organism evidence="8">
    <name type="scientific">Hexamita inflata</name>
    <dbReference type="NCBI Taxonomy" id="28002"/>
    <lineage>
        <taxon>Eukaryota</taxon>
        <taxon>Metamonada</taxon>
        <taxon>Diplomonadida</taxon>
        <taxon>Hexamitidae</taxon>
        <taxon>Hexamitinae</taxon>
        <taxon>Hexamita</taxon>
    </lineage>
</organism>
<sequence>MWKLSLIVIPVVLLYASQYTQTNQLLNIVRKQYNLDIAAVSWLLSVEPLCAMMLVIWTQHFISKFGVPQVLLFSLFIFSLSCLSIVFVMRHFYLLVLVRVFQSIGAALMLTSCIPFTFLFCEPEKVASFISIISLVIPLGQVLISFALWLFCSVSEWQYLNFMLGCIALCLILLSFVLVPYRFVPKRPLKQSKQYGLLLLVSGLIITRLAVEMFSVNVILFGCLLALGVVLLGSFLFLNAKKESYRLFGATNIGTQVQRYQAIIIMSSILHYSELLILSQMLTDVLKYDQTAVCVIYAVCNCISIFCSPIINLVSKRMLSKTSTLMFTGIFAASVCFNMIQIILFNNVYGYVAFVFITTFCNLGVQSVLQTTIFAQNPDNYIPLISTINQFSLHFGNFLGVGIFSLVINTIHDKIVNIKEIIISYICLSGISIIMVVLTVILFARKKNNISSPQETEMRLQE</sequence>
<feature type="transmembrane region" description="Helical" evidence="4">
    <location>
        <begin position="195"/>
        <end position="211"/>
    </location>
</feature>
<evidence type="ECO:0000256" key="4">
    <source>
        <dbReference type="SAM" id="Phobius"/>
    </source>
</evidence>
<dbReference type="InterPro" id="IPR020846">
    <property type="entry name" value="MFS_dom"/>
</dbReference>
<feature type="transmembrane region" description="Helical" evidence="4">
    <location>
        <begin position="128"/>
        <end position="150"/>
    </location>
</feature>
<dbReference type="PANTHER" id="PTHR43271:SF2">
    <property type="entry name" value="BLL2771 PROTEIN"/>
    <property type="match status" value="1"/>
</dbReference>
<name>A0AA86R4J9_9EUKA</name>
<feature type="chain" id="PRO_5044705034" evidence="5">
    <location>
        <begin position="23"/>
        <end position="462"/>
    </location>
</feature>
<comment type="caution">
    <text evidence="8">The sequence shown here is derived from an EMBL/GenBank/DDBJ whole genome shotgun (WGS) entry which is preliminary data.</text>
</comment>
<feature type="transmembrane region" description="Helical" evidence="4">
    <location>
        <begin position="100"/>
        <end position="121"/>
    </location>
</feature>
<keyword evidence="2" id="KW-0813">Transport</keyword>
<dbReference type="EMBL" id="CATOUU010000202">
    <property type="protein sequence ID" value="CAI9920572.1"/>
    <property type="molecule type" value="Genomic_DNA"/>
</dbReference>
<accession>A0AA86R4J9</accession>
<evidence type="ECO:0000259" key="6">
    <source>
        <dbReference type="PROSITE" id="PS50850"/>
    </source>
</evidence>
<dbReference type="PROSITE" id="PS50850">
    <property type="entry name" value="MFS"/>
    <property type="match status" value="1"/>
</dbReference>
<dbReference type="Proteomes" id="UP001642409">
    <property type="component" value="Unassembled WGS sequence"/>
</dbReference>
<evidence type="ECO:0000256" key="3">
    <source>
        <dbReference type="ARBA" id="ARBA00022475"/>
    </source>
</evidence>
<feature type="signal peptide" evidence="5">
    <location>
        <begin position="1"/>
        <end position="22"/>
    </location>
</feature>
<protein>
    <submittedName>
        <fullName evidence="8">Major facilitator superfamily protein</fullName>
    </submittedName>
    <submittedName>
        <fullName evidence="9">Major_facilitator superfamily protein</fullName>
    </submittedName>
</protein>
<feature type="transmembrane region" description="Helical" evidence="4">
    <location>
        <begin position="391"/>
        <end position="411"/>
    </location>
</feature>
<feature type="transmembrane region" description="Helical" evidence="4">
    <location>
        <begin position="351"/>
        <end position="370"/>
    </location>
</feature>
<evidence type="ECO:0000313" key="9">
    <source>
        <dbReference type="EMBL" id="CAL6025041.1"/>
    </source>
</evidence>
<feature type="transmembrane region" description="Helical" evidence="4">
    <location>
        <begin position="162"/>
        <end position="183"/>
    </location>
</feature>